<sequence length="101" mass="11722">MEPFLFKSYDKILGIACDIESLITELQCVSNYDYDAASYHIINGHISMWLNYMGFPELAENLKTARSPDEAIRILKSSQRWKTRSPEHAGKHQRNMKQKMA</sequence>
<name>A0A1V0N4I8_9ARCH</name>
<dbReference type="AlphaFoldDB" id="A0A1V0N4I8"/>
<organism evidence="2 3">
    <name type="scientific">Ferroplasma acidiphilum</name>
    <dbReference type="NCBI Taxonomy" id="74969"/>
    <lineage>
        <taxon>Archaea</taxon>
        <taxon>Methanobacteriati</taxon>
        <taxon>Thermoplasmatota</taxon>
        <taxon>Thermoplasmata</taxon>
        <taxon>Thermoplasmatales</taxon>
        <taxon>Ferroplasmaceae</taxon>
        <taxon>Ferroplasma</taxon>
    </lineage>
</organism>
<proteinExistence type="predicted"/>
<protein>
    <submittedName>
        <fullName evidence="2">Uncharacterized protein</fullName>
    </submittedName>
</protein>
<gene>
    <name evidence="2" type="ORF">FAD_1139</name>
</gene>
<dbReference type="OrthoDB" id="57238at2157"/>
<feature type="region of interest" description="Disordered" evidence="1">
    <location>
        <begin position="78"/>
        <end position="101"/>
    </location>
</feature>
<dbReference type="EMBL" id="CP015363">
    <property type="protein sequence ID" value="ARD85015.1"/>
    <property type="molecule type" value="Genomic_DNA"/>
</dbReference>
<dbReference type="Proteomes" id="UP000192050">
    <property type="component" value="Chromosome"/>
</dbReference>
<dbReference type="GeneID" id="31676637"/>
<dbReference type="KEGG" id="fai:FAD_1139"/>
<dbReference type="RefSeq" id="WP_081142523.1">
    <property type="nucleotide sequence ID" value="NZ_CP015363.1"/>
</dbReference>
<accession>A0A1V0N4I8</accession>
<reference evidence="2 3" key="1">
    <citation type="submission" date="2011-10" db="EMBL/GenBank/DDBJ databases">
        <title>Metabolic and evolutionary patterns in the extreme acidophile Ferroplasma acidiphilum.</title>
        <authorList>
            <person name="Golyshina O.V."/>
            <person name="Kozyavkin S.A."/>
            <person name="Tatusov R.L."/>
            <person name="Slesarev A.I."/>
            <person name="Golyshin P.N."/>
        </authorList>
    </citation>
    <scope>NUCLEOTIDE SEQUENCE [LARGE SCALE GENOMIC DNA]</scope>
    <source>
        <strain evidence="3">Y</strain>
    </source>
</reference>
<evidence type="ECO:0000313" key="3">
    <source>
        <dbReference type="Proteomes" id="UP000192050"/>
    </source>
</evidence>
<evidence type="ECO:0000256" key="1">
    <source>
        <dbReference type="SAM" id="MobiDB-lite"/>
    </source>
</evidence>
<keyword evidence="3" id="KW-1185">Reference proteome</keyword>
<feature type="compositionally biased region" description="Basic residues" evidence="1">
    <location>
        <begin position="91"/>
        <end position="101"/>
    </location>
</feature>
<evidence type="ECO:0000313" key="2">
    <source>
        <dbReference type="EMBL" id="ARD85015.1"/>
    </source>
</evidence>